<dbReference type="EMBL" id="PUJV01000026">
    <property type="protein sequence ID" value="NHB98122.1"/>
    <property type="molecule type" value="Genomic_DNA"/>
</dbReference>
<evidence type="ECO:0000313" key="2">
    <source>
        <dbReference type="Proteomes" id="UP000547931"/>
    </source>
</evidence>
<sequence length="64" mass="7501">MAFRFKTRKSKGYANGIKIKAISLMVFNTAKYFCSFSADNLVNQKAYRLFQRLSLIFRKPLINM</sequence>
<dbReference type="Proteomes" id="UP000547931">
    <property type="component" value="Unassembled WGS sequence"/>
</dbReference>
<name>A0A7X5QPI5_9GAMM</name>
<gene>
    <name evidence="1" type="ORF">C5470_17865</name>
</gene>
<reference evidence="1 2" key="1">
    <citation type="submission" date="2018-02" db="EMBL/GenBank/DDBJ databases">
        <authorList>
            <person name="Machado R.A."/>
        </authorList>
    </citation>
    <scope>NUCLEOTIDE SEQUENCE [LARGE SCALE GENOMIC DNA]</scope>
    <source>
        <strain evidence="1 2">DSM 23271</strain>
    </source>
</reference>
<organism evidence="1 2">
    <name type="scientific">Photorhabdus stackebrandtii</name>
    <dbReference type="NCBI Taxonomy" id="1123042"/>
    <lineage>
        <taxon>Bacteria</taxon>
        <taxon>Pseudomonadati</taxon>
        <taxon>Pseudomonadota</taxon>
        <taxon>Gammaproteobacteria</taxon>
        <taxon>Enterobacterales</taxon>
        <taxon>Morganellaceae</taxon>
        <taxon>Photorhabdus</taxon>
    </lineage>
</organism>
<comment type="caution">
    <text evidence="1">The sequence shown here is derived from an EMBL/GenBank/DDBJ whole genome shotgun (WGS) entry which is preliminary data.</text>
</comment>
<dbReference type="AlphaFoldDB" id="A0A7X5QPI5"/>
<accession>A0A7X5QPI5</accession>
<evidence type="ECO:0000313" key="1">
    <source>
        <dbReference type="EMBL" id="NHB98122.1"/>
    </source>
</evidence>
<keyword evidence="2" id="KW-1185">Reference proteome</keyword>
<protein>
    <submittedName>
        <fullName evidence="1">Uncharacterized protein</fullName>
    </submittedName>
</protein>
<proteinExistence type="predicted"/>